<reference evidence="3" key="1">
    <citation type="submission" date="2016-06" db="UniProtKB">
        <authorList>
            <consortium name="WormBaseParasite"/>
        </authorList>
    </citation>
    <scope>IDENTIFICATION</scope>
</reference>
<protein>
    <submittedName>
        <fullName evidence="1 3">Uncharacterized protein</fullName>
    </submittedName>
</protein>
<dbReference type="WBParaSite" id="SBAD_0000599001-mRNA-1">
    <property type="protein sequence ID" value="SBAD_0000599001-mRNA-1"/>
    <property type="gene ID" value="SBAD_0000599001"/>
</dbReference>
<dbReference type="EMBL" id="UZAM01009226">
    <property type="protein sequence ID" value="VDP08237.1"/>
    <property type="molecule type" value="Genomic_DNA"/>
</dbReference>
<accession>A0A183IQ65</accession>
<dbReference type="Proteomes" id="UP000270296">
    <property type="component" value="Unassembled WGS sequence"/>
</dbReference>
<evidence type="ECO:0000313" key="1">
    <source>
        <dbReference type="EMBL" id="VDP08237.1"/>
    </source>
</evidence>
<evidence type="ECO:0000313" key="2">
    <source>
        <dbReference type="Proteomes" id="UP000270296"/>
    </source>
</evidence>
<name>A0A183IQ65_9BILA</name>
<organism evidence="3">
    <name type="scientific">Soboliphyme baturini</name>
    <dbReference type="NCBI Taxonomy" id="241478"/>
    <lineage>
        <taxon>Eukaryota</taxon>
        <taxon>Metazoa</taxon>
        <taxon>Ecdysozoa</taxon>
        <taxon>Nematoda</taxon>
        <taxon>Enoplea</taxon>
        <taxon>Dorylaimia</taxon>
        <taxon>Dioctophymatida</taxon>
        <taxon>Dioctophymatoidea</taxon>
        <taxon>Soboliphymatidae</taxon>
        <taxon>Soboliphyme</taxon>
    </lineage>
</organism>
<gene>
    <name evidence="1" type="ORF">SBAD_LOCUS5762</name>
</gene>
<sequence>MDSAHNESTGYQLLVVPSQCMAVKRLLQFFTFDRGAWAVMIHIALNDFEIIIQHILGLIGSHSSATPSQSEPTATPQLTFFGLRSE</sequence>
<dbReference type="AlphaFoldDB" id="A0A183IQ65"/>
<keyword evidence="2" id="KW-1185">Reference proteome</keyword>
<evidence type="ECO:0000313" key="3">
    <source>
        <dbReference type="WBParaSite" id="SBAD_0000599001-mRNA-1"/>
    </source>
</evidence>
<proteinExistence type="predicted"/>
<reference evidence="1 2" key="2">
    <citation type="submission" date="2018-11" db="EMBL/GenBank/DDBJ databases">
        <authorList>
            <consortium name="Pathogen Informatics"/>
        </authorList>
    </citation>
    <scope>NUCLEOTIDE SEQUENCE [LARGE SCALE GENOMIC DNA]</scope>
</reference>